<dbReference type="InterPro" id="IPR038071">
    <property type="entry name" value="UROD/MetE-like_sf"/>
</dbReference>
<dbReference type="GO" id="GO:0008168">
    <property type="term" value="F:methyltransferase activity"/>
    <property type="evidence" value="ECO:0007669"/>
    <property type="project" value="UniProtKB-KW"/>
</dbReference>
<dbReference type="GO" id="GO:0004853">
    <property type="term" value="F:uroporphyrinogen decarboxylase activity"/>
    <property type="evidence" value="ECO:0007669"/>
    <property type="project" value="InterPro"/>
</dbReference>
<dbReference type="Gene3D" id="3.20.20.210">
    <property type="match status" value="1"/>
</dbReference>
<evidence type="ECO:0000313" key="2">
    <source>
        <dbReference type="EMBL" id="MBD3326396.1"/>
    </source>
</evidence>
<comment type="caution">
    <text evidence="2">The sequence shown here is derived from an EMBL/GenBank/DDBJ whole genome shotgun (WGS) entry which is preliminary data.</text>
</comment>
<dbReference type="SUPFAM" id="SSF51726">
    <property type="entry name" value="UROD/MetE-like"/>
    <property type="match status" value="1"/>
</dbReference>
<accession>A0A9D5JZ28</accession>
<dbReference type="AlphaFoldDB" id="A0A9D5JZ28"/>
<dbReference type="GO" id="GO:0006779">
    <property type="term" value="P:porphyrin-containing compound biosynthetic process"/>
    <property type="evidence" value="ECO:0007669"/>
    <property type="project" value="InterPro"/>
</dbReference>
<protein>
    <submittedName>
        <fullName evidence="2">Methyltransferase</fullName>
    </submittedName>
</protein>
<evidence type="ECO:0000259" key="1">
    <source>
        <dbReference type="Pfam" id="PF01208"/>
    </source>
</evidence>
<reference evidence="2" key="1">
    <citation type="submission" date="2019-11" db="EMBL/GenBank/DDBJ databases">
        <title>Microbial mats filling the niche in hypersaline microbial mats.</title>
        <authorList>
            <person name="Wong H.L."/>
            <person name="Macleod F.I."/>
            <person name="White R.A. III"/>
            <person name="Burns B.P."/>
        </authorList>
    </citation>
    <scope>NUCLEOTIDE SEQUENCE</scope>
    <source>
        <strain evidence="2">Rbin_158</strain>
    </source>
</reference>
<dbReference type="GO" id="GO:0032259">
    <property type="term" value="P:methylation"/>
    <property type="evidence" value="ECO:0007669"/>
    <property type="project" value="UniProtKB-KW"/>
</dbReference>
<proteinExistence type="predicted"/>
<feature type="non-terminal residue" evidence="2">
    <location>
        <position position="1"/>
    </location>
</feature>
<dbReference type="InterPro" id="IPR000257">
    <property type="entry name" value="Uroporphyrinogen_deCOase"/>
</dbReference>
<keyword evidence="2" id="KW-0489">Methyltransferase</keyword>
<organism evidence="2 3">
    <name type="scientific">candidate division KSB3 bacterium</name>
    <dbReference type="NCBI Taxonomy" id="2044937"/>
    <lineage>
        <taxon>Bacteria</taxon>
        <taxon>candidate division KSB3</taxon>
    </lineage>
</organism>
<sequence length="68" mass="7623">LWGGGCDTQTVLPKASPEDVRRHVLERLEIFAPDGGFVFQQVHNILAHVPPENIVAMFDAVREFHGEQ</sequence>
<dbReference type="Pfam" id="PF01208">
    <property type="entry name" value="URO-D"/>
    <property type="match status" value="1"/>
</dbReference>
<gene>
    <name evidence="2" type="ORF">GF339_17560</name>
</gene>
<dbReference type="EMBL" id="WJJP01000572">
    <property type="protein sequence ID" value="MBD3326396.1"/>
    <property type="molecule type" value="Genomic_DNA"/>
</dbReference>
<keyword evidence="2" id="KW-0808">Transferase</keyword>
<evidence type="ECO:0000313" key="3">
    <source>
        <dbReference type="Proteomes" id="UP000649604"/>
    </source>
</evidence>
<feature type="domain" description="Uroporphyrinogen decarboxylase (URO-D)" evidence="1">
    <location>
        <begin position="5"/>
        <end position="64"/>
    </location>
</feature>
<dbReference type="Proteomes" id="UP000649604">
    <property type="component" value="Unassembled WGS sequence"/>
</dbReference>
<name>A0A9D5JZ28_9BACT</name>